<dbReference type="EMBL" id="WIWC01000001">
    <property type="protein sequence ID" value="MQT78507.1"/>
    <property type="molecule type" value="Genomic_DNA"/>
</dbReference>
<accession>A0A6A7YSV0</accession>
<feature type="coiled-coil region" evidence="1">
    <location>
        <begin position="104"/>
        <end position="145"/>
    </location>
</feature>
<protein>
    <submittedName>
        <fullName evidence="3">Uncharacterized protein</fullName>
    </submittedName>
</protein>
<evidence type="ECO:0000313" key="6">
    <source>
        <dbReference type="Proteomes" id="UP000713985"/>
    </source>
</evidence>
<evidence type="ECO:0000256" key="1">
    <source>
        <dbReference type="SAM" id="Coils"/>
    </source>
</evidence>
<evidence type="ECO:0000313" key="4">
    <source>
        <dbReference type="EMBL" id="MQU15587.1"/>
    </source>
</evidence>
<keyword evidence="1" id="KW-0175">Coiled coil</keyword>
<dbReference type="EMBL" id="WIWP01000003">
    <property type="protein sequence ID" value="MQT24754.1"/>
    <property type="molecule type" value="Genomic_DNA"/>
</dbReference>
<evidence type="ECO:0000313" key="2">
    <source>
        <dbReference type="EMBL" id="MQT24754.1"/>
    </source>
</evidence>
<keyword evidence="6" id="KW-1185">Reference proteome</keyword>
<name>A0A6A7YSV0_9PSED</name>
<proteinExistence type="predicted"/>
<dbReference type="Proteomes" id="UP000713985">
    <property type="component" value="Unassembled WGS sequence"/>
</dbReference>
<dbReference type="Proteomes" id="UP000443000">
    <property type="component" value="Unassembled WGS sequence"/>
</dbReference>
<sequence length="160" mass="18282">MTTKTDKIVIKGSPSKFDQAELSKRQGQYRNAYQQTSKSCITVRGSHPKEFYQRIIDHGALGYTLTDYPGSNEPMNYSILMRKPERLQEDDLAKVDLEVKDKYVQELQAEHDSYKDQLTKQLLQKEQLKKDKAEADAQAKLLAKVKAEVEGCYAPLVIPD</sequence>
<evidence type="ECO:0000313" key="5">
    <source>
        <dbReference type="Proteomes" id="UP000443000"/>
    </source>
</evidence>
<comment type="caution">
    <text evidence="3">The sequence shown here is derived from an EMBL/GenBank/DDBJ whole genome shotgun (WGS) entry which is preliminary data.</text>
</comment>
<dbReference type="EMBL" id="WIVT01000003">
    <property type="protein sequence ID" value="MQU15587.1"/>
    <property type="molecule type" value="Genomic_DNA"/>
</dbReference>
<dbReference type="AlphaFoldDB" id="A0A6A7YSV0"/>
<reference evidence="5 6" key="1">
    <citation type="submission" date="2019-10" db="EMBL/GenBank/DDBJ databases">
        <title>Evaluation of single-gene subtyping targets for Pseudomonas.</title>
        <authorList>
            <person name="Reichler S.J."/>
            <person name="Orsi R.H."/>
            <person name="Wiedmann M."/>
            <person name="Martin N.H."/>
            <person name="Murphy S.I."/>
        </authorList>
    </citation>
    <scope>NUCLEOTIDE SEQUENCE</scope>
    <source>
        <strain evidence="2 6">FSL R10-0802</strain>
        <strain evidence="4 5">FSL R10-1594</strain>
        <strain evidence="3">FSL R10-2339</strain>
    </source>
</reference>
<gene>
    <name evidence="4" type="ORF">GHN41_03875</name>
    <name evidence="3" type="ORF">GHN86_00295</name>
    <name evidence="2" type="ORF">GHN94_02755</name>
</gene>
<dbReference type="OrthoDB" id="7021678at2"/>
<evidence type="ECO:0000313" key="3">
    <source>
        <dbReference type="EMBL" id="MQT78507.1"/>
    </source>
</evidence>
<organism evidence="3">
    <name type="scientific">Pseudomonas helleri</name>
    <dbReference type="NCBI Taxonomy" id="1608996"/>
    <lineage>
        <taxon>Bacteria</taxon>
        <taxon>Pseudomonadati</taxon>
        <taxon>Pseudomonadota</taxon>
        <taxon>Gammaproteobacteria</taxon>
        <taxon>Pseudomonadales</taxon>
        <taxon>Pseudomonadaceae</taxon>
        <taxon>Pseudomonas</taxon>
    </lineage>
</organism>
<dbReference type="RefSeq" id="WP_153385929.1">
    <property type="nucleotide sequence ID" value="NZ_WIVT01000003.1"/>
</dbReference>